<evidence type="ECO:0000256" key="1">
    <source>
        <dbReference type="SAM" id="Phobius"/>
    </source>
</evidence>
<feature type="transmembrane region" description="Helical" evidence="1">
    <location>
        <begin position="12"/>
        <end position="32"/>
    </location>
</feature>
<dbReference type="EMBL" id="FOCQ01000006">
    <property type="protein sequence ID" value="SEN15331.1"/>
    <property type="molecule type" value="Genomic_DNA"/>
</dbReference>
<protein>
    <recommendedName>
        <fullName evidence="4">Oxaloacetate decarboxylase, gamma chain</fullName>
    </recommendedName>
</protein>
<dbReference type="AlphaFoldDB" id="A0A1H8E6Y6"/>
<organism evidence="2 3">
    <name type="scientific">Lihuaxuella thermophila</name>
    <dbReference type="NCBI Taxonomy" id="1173111"/>
    <lineage>
        <taxon>Bacteria</taxon>
        <taxon>Bacillati</taxon>
        <taxon>Bacillota</taxon>
        <taxon>Bacilli</taxon>
        <taxon>Bacillales</taxon>
        <taxon>Thermoactinomycetaceae</taxon>
        <taxon>Lihuaxuella</taxon>
    </lineage>
</organism>
<dbReference type="Proteomes" id="UP000199695">
    <property type="component" value="Unassembled WGS sequence"/>
</dbReference>
<dbReference type="OrthoDB" id="9959858at2"/>
<keyword evidence="1" id="KW-0472">Membrane</keyword>
<keyword evidence="1" id="KW-1133">Transmembrane helix</keyword>
<dbReference type="STRING" id="1173111.SAMN05444955_106168"/>
<evidence type="ECO:0000313" key="3">
    <source>
        <dbReference type="Proteomes" id="UP000199695"/>
    </source>
</evidence>
<keyword evidence="1" id="KW-0812">Transmembrane</keyword>
<gene>
    <name evidence="2" type="ORF">SAMN05444955_106168</name>
</gene>
<accession>A0A1H8E6Y6</accession>
<reference evidence="2 3" key="1">
    <citation type="submission" date="2016-10" db="EMBL/GenBank/DDBJ databases">
        <authorList>
            <person name="de Groot N.N."/>
        </authorList>
    </citation>
    <scope>NUCLEOTIDE SEQUENCE [LARGE SCALE GENOMIC DNA]</scope>
    <source>
        <strain evidence="2 3">DSM 46701</strain>
    </source>
</reference>
<dbReference type="RefSeq" id="WP_089967325.1">
    <property type="nucleotide sequence ID" value="NZ_FOCQ01000006.1"/>
</dbReference>
<proteinExistence type="predicted"/>
<keyword evidence="3" id="KW-1185">Reference proteome</keyword>
<evidence type="ECO:0000313" key="2">
    <source>
        <dbReference type="EMBL" id="SEN15331.1"/>
    </source>
</evidence>
<sequence>METIAPILFQLFSLAAIILPVTAGGLALYFLWRIMKALEGMHKSLEMLTGEQKKGDESQSVHHLN</sequence>
<evidence type="ECO:0008006" key="4">
    <source>
        <dbReference type="Google" id="ProtNLM"/>
    </source>
</evidence>
<name>A0A1H8E6Y6_9BACL</name>